<organism evidence="1 2">
    <name type="scientific">Ornithinibacillus halotolerans</name>
    <dbReference type="NCBI Taxonomy" id="1274357"/>
    <lineage>
        <taxon>Bacteria</taxon>
        <taxon>Bacillati</taxon>
        <taxon>Bacillota</taxon>
        <taxon>Bacilli</taxon>
        <taxon>Bacillales</taxon>
        <taxon>Bacillaceae</taxon>
        <taxon>Ornithinibacillus</taxon>
    </lineage>
</organism>
<evidence type="ECO:0008006" key="3">
    <source>
        <dbReference type="Google" id="ProtNLM"/>
    </source>
</evidence>
<dbReference type="RefSeq" id="WP_188385700.1">
    <property type="nucleotide sequence ID" value="NZ_BMEY01000020.1"/>
</dbReference>
<dbReference type="Gene3D" id="3.20.80.10">
    <property type="entry name" value="Regulatory factor, effector binding domain"/>
    <property type="match status" value="1"/>
</dbReference>
<dbReference type="AlphaFoldDB" id="A0A916WCC3"/>
<keyword evidence="2" id="KW-1185">Reference proteome</keyword>
<evidence type="ECO:0000313" key="2">
    <source>
        <dbReference type="Proteomes" id="UP000613512"/>
    </source>
</evidence>
<reference evidence="1" key="2">
    <citation type="submission" date="2020-09" db="EMBL/GenBank/DDBJ databases">
        <authorList>
            <person name="Sun Q."/>
            <person name="Zhou Y."/>
        </authorList>
    </citation>
    <scope>NUCLEOTIDE SEQUENCE</scope>
    <source>
        <strain evidence="1">CGMCC 1.12408</strain>
    </source>
</reference>
<evidence type="ECO:0000313" key="1">
    <source>
        <dbReference type="EMBL" id="GGA86810.1"/>
    </source>
</evidence>
<gene>
    <name evidence="1" type="ORF">GCM10008025_32110</name>
</gene>
<name>A0A916WCC3_9BACI</name>
<sequence length="209" mass="24782">MVNTNKAKPVDLRKVYQQIYYLKEGPSVIEQLPERKYVSQRMITSFHMNWDGHPEPKDEKWIAFKVVNQIKQITKLEMNYRFKRMPPEMIWYQQKADNKWIVERMILVPDFISEEIYIRALEKVQKSLRVDTLPSISFKHEQETLTAMKLHVGHYKDTSSSLALLEKELQLQGYQMVLPHREIYLTPAMECYPAHKTKTVLSVSIQPIS</sequence>
<protein>
    <recommendedName>
        <fullName evidence="3">GyrI-like small molecule binding domain-containing protein</fullName>
    </recommendedName>
</protein>
<reference evidence="1" key="1">
    <citation type="journal article" date="2014" name="Int. J. Syst. Evol. Microbiol.">
        <title>Complete genome sequence of Corynebacterium casei LMG S-19264T (=DSM 44701T), isolated from a smear-ripened cheese.</title>
        <authorList>
            <consortium name="US DOE Joint Genome Institute (JGI-PGF)"/>
            <person name="Walter F."/>
            <person name="Albersmeier A."/>
            <person name="Kalinowski J."/>
            <person name="Ruckert C."/>
        </authorList>
    </citation>
    <scope>NUCLEOTIDE SEQUENCE</scope>
    <source>
        <strain evidence="1">CGMCC 1.12408</strain>
    </source>
</reference>
<accession>A0A916WCC3</accession>
<dbReference type="EMBL" id="BMEY01000020">
    <property type="protein sequence ID" value="GGA86810.1"/>
    <property type="molecule type" value="Genomic_DNA"/>
</dbReference>
<dbReference type="Proteomes" id="UP000613512">
    <property type="component" value="Unassembled WGS sequence"/>
</dbReference>
<dbReference type="InterPro" id="IPR011256">
    <property type="entry name" value="Reg_factor_effector_dom_sf"/>
</dbReference>
<proteinExistence type="predicted"/>
<comment type="caution">
    <text evidence="1">The sequence shown here is derived from an EMBL/GenBank/DDBJ whole genome shotgun (WGS) entry which is preliminary data.</text>
</comment>